<organism evidence="7 8">
    <name type="scientific">Varroa destructor</name>
    <name type="common">Honeybee mite</name>
    <dbReference type="NCBI Taxonomy" id="109461"/>
    <lineage>
        <taxon>Eukaryota</taxon>
        <taxon>Metazoa</taxon>
        <taxon>Ecdysozoa</taxon>
        <taxon>Arthropoda</taxon>
        <taxon>Chelicerata</taxon>
        <taxon>Arachnida</taxon>
        <taxon>Acari</taxon>
        <taxon>Parasitiformes</taxon>
        <taxon>Mesostigmata</taxon>
        <taxon>Gamasina</taxon>
        <taxon>Dermanyssoidea</taxon>
        <taxon>Varroidae</taxon>
        <taxon>Varroa</taxon>
    </lineage>
</organism>
<dbReference type="InterPro" id="IPR031879">
    <property type="entry name" value="FANCM-MHF-bd"/>
</dbReference>
<dbReference type="GeneID" id="111251995"/>
<evidence type="ECO:0000256" key="3">
    <source>
        <dbReference type="ARBA" id="ARBA00022806"/>
    </source>
</evidence>
<dbReference type="GO" id="GO:0016787">
    <property type="term" value="F:hydrolase activity"/>
    <property type="evidence" value="ECO:0007669"/>
    <property type="project" value="UniProtKB-KW"/>
</dbReference>
<evidence type="ECO:0000256" key="1">
    <source>
        <dbReference type="ARBA" id="ARBA00022741"/>
    </source>
</evidence>
<dbReference type="SUPFAM" id="SSF47781">
    <property type="entry name" value="RuvA domain 2-like"/>
    <property type="match status" value="1"/>
</dbReference>
<feature type="compositionally biased region" description="Polar residues" evidence="5">
    <location>
        <begin position="709"/>
        <end position="724"/>
    </location>
</feature>
<dbReference type="PANTHER" id="PTHR14025">
    <property type="entry name" value="FANCONI ANEMIA GROUP M FANCM FAMILY MEMBER"/>
    <property type="match status" value="1"/>
</dbReference>
<keyword evidence="2" id="KW-0378">Hydrolase</keyword>
<evidence type="ECO:0000256" key="5">
    <source>
        <dbReference type="SAM" id="MobiDB-lite"/>
    </source>
</evidence>
<evidence type="ECO:0000313" key="7">
    <source>
        <dbReference type="EnsemblMetazoa" id="XP_022664962"/>
    </source>
</evidence>
<dbReference type="Proteomes" id="UP000594260">
    <property type="component" value="Unplaced"/>
</dbReference>
<dbReference type="OrthoDB" id="6513042at2759"/>
<dbReference type="GO" id="GO:0004386">
    <property type="term" value="F:helicase activity"/>
    <property type="evidence" value="ECO:0007669"/>
    <property type="project" value="UniProtKB-KW"/>
</dbReference>
<keyword evidence="4" id="KW-0067">ATP-binding</keyword>
<evidence type="ECO:0000256" key="4">
    <source>
        <dbReference type="ARBA" id="ARBA00022840"/>
    </source>
</evidence>
<dbReference type="Gene3D" id="1.10.150.20">
    <property type="entry name" value="5' to 3' exonuclease, C-terminal subdomain"/>
    <property type="match status" value="1"/>
</dbReference>
<dbReference type="Gene3D" id="1.20.1320.20">
    <property type="entry name" value="hef helicase domain"/>
    <property type="match status" value="1"/>
</dbReference>
<dbReference type="KEGG" id="vde:111251995"/>
<feature type="region of interest" description="Disordered" evidence="5">
    <location>
        <begin position="697"/>
        <end position="724"/>
    </location>
</feature>
<feature type="region of interest" description="Disordered" evidence="5">
    <location>
        <begin position="941"/>
        <end position="968"/>
    </location>
</feature>
<sequence>MATSNILRVVCSGTVHLEKKNAFYQVISPYITKLSSCGAVPRCNPTALNSRNLRRLIESFEEDVAPDIDDELRRKCRVQLAVLEKLYTALEILELQGVKAAAKFLSELIDGCHNDTNEALRLEMISNEALMQLHLDLNSENGAAQSNGPTAGFDDSVMRGKLNKLADILEKHLRHSVTLSRILIAVPSAALCEEVNKILLAMPRIASSFVYDVRKYSKTIHKNFLDSQYNCIVVVSDPSTNEAPTLEISGIDLAICLDVPKTALRRVPKWKGSVYMLLTSVENRSFLEKSLFVDEPSSKASKTGCYSMNLKSSLAKQAARGRKGYLTKEEQALFDRNFRCDINVLLPERGAHIQQTASQRRNVRHLSFSTWGPWQKEPQQTFRVGHAEDTEAMVQALALCDRLDGNAGIDDFEKKLYAHFCPEDVFSSWKGKMLRNVNDEKGYGMDTAGEELDYSGHEFLAITNEMSPYVLDSVEKIKNYLSDIGITTSAPQCEVYVSVAETQIIAAATSTYTISLTGTDGRPQSPENPLISLRKLSSCRAASQKMSPEHIGNDVPLLRISQKTSDSEDEDLFNDITTPAASKVFPSTSTPFLAKATTQGLTDNLTPFHPNERITPIKPLQRSQAANIESTSSQSRLGVTALVNLVQKRKKQKNLQYFFKTQTQDKHQQENDPKTIVILSDDDSNHSNGAYVGALYRGNRTEPNDATLVPQNDTSREQTSATNRVNAQYSQDGYKDSHDGSLFAFDGETLRGKTKHLSKTISGTFPERENASNRIVQLSSSRDNIPEDIATCVYNSDNQVHSHVRIQEVEQIERPIIDDHEEKNACTFYEINESELIKNAKTETEQPISCTPAIETTTMRIIHEISSCKDGRGRMALYKAANHALQYAQNCTTSDPPIAGMSSASISGAVQNSSVLTLEDDDDLFQQIDEEEIFQARQKMNTQASVSKDDGSTKIGGNGSWNSSAQKAIPTKKIRSVFDALKEHEQTVKPRETTKSLYDILNKFAAKDKHPELKVKREVTHFENIFTDEFEKELRTIDEHEKQRTPNSKSDEGAENDSDERRNDVIESSSAEKEIGKDDVLRKLLKKINERRKNKDKLASPRPRATRDYLEVVAEPSIKKGFKKQKIAAVKDANDETSPVKCLPMAVTAQKEVIPFKKEVIDALSDGEPSKLVEEKLKFKLDLNSKGPVASETQVKLKNTATATWSNVAKSQKIQKVAYEDDDDKALSSFSEDAVPLTSRRYFRKQKACKQNWSSTSSSADEEVGNLLEGLGDDGQNSDKVALVQPTTARAWLEDRTMGNLFEDLEERKPKKRPRHEFLEEEAELDSVDEDFVSTDEDETNHDAYEINSFVDDTSPIAQTQGMYLQVNVQLSPHGKHPLIRSGRNLVPIEECYSQPSSVDDTSYDSQDSFVVKGDVEEPTLPLEITVMEQTSILSSVRANSSITQKISRDKKVSNKKRRRVFIQSSSDESDITKSVRSEHSFVKNALTTNTKHQHSDGDYVKDLNEASYNKDKAALSDPVVPTGLPNLMQSAITSDALPTRVVLANMELMETFPDILVGLNRTFKGYHIEPVDMKNLEDHQADIYVEDLCVKILPFNTLASDYLQQKVKHQLSRFKQMATYPVLIIYTGPASPETSALALPILVHLLRTNIQSFYANNQVDILMLLKCLVGPSPVDNSNLLRFLESAELCRLLKVPDLNISTATKLLANKKSAQNVLQCSAGDITRICGVSDQSAEQIYTAFQTLRRKHVNRTIE</sequence>
<keyword evidence="8" id="KW-1185">Reference proteome</keyword>
<feature type="compositionally biased region" description="Basic and acidic residues" evidence="5">
    <location>
        <begin position="1059"/>
        <end position="1072"/>
    </location>
</feature>
<name>A0A7M7KCS8_VARDE</name>
<evidence type="ECO:0000256" key="2">
    <source>
        <dbReference type="ARBA" id="ARBA00022801"/>
    </source>
</evidence>
<dbReference type="RefSeq" id="XP_022664962.1">
    <property type="nucleotide sequence ID" value="XM_022809227.1"/>
</dbReference>
<proteinExistence type="predicted"/>
<accession>A0A7M7KCS8</accession>
<keyword evidence="3" id="KW-0347">Helicase</keyword>
<evidence type="ECO:0000313" key="8">
    <source>
        <dbReference type="Proteomes" id="UP000594260"/>
    </source>
</evidence>
<dbReference type="InterPro" id="IPR010994">
    <property type="entry name" value="RuvA_2-like"/>
</dbReference>
<dbReference type="EnsemblMetazoa" id="XM_022809227">
    <property type="protein sequence ID" value="XP_022664962"/>
    <property type="gene ID" value="LOC111251995"/>
</dbReference>
<reference evidence="7" key="1">
    <citation type="submission" date="2021-01" db="UniProtKB">
        <authorList>
            <consortium name="EnsemblMetazoa"/>
        </authorList>
    </citation>
    <scope>IDENTIFICATION</scope>
</reference>
<keyword evidence="1" id="KW-0547">Nucleotide-binding</keyword>
<protein>
    <recommendedName>
        <fullName evidence="6">Fanconi anemia group M protein MHF binding domain-containing protein</fullName>
    </recommendedName>
</protein>
<evidence type="ECO:0000259" key="6">
    <source>
        <dbReference type="Pfam" id="PF16783"/>
    </source>
</evidence>
<feature type="domain" description="Fanconi anemia group M protein MHF binding" evidence="6">
    <location>
        <begin position="325"/>
        <end position="425"/>
    </location>
</feature>
<dbReference type="Pfam" id="PF16783">
    <property type="entry name" value="FANCM-MHF_bd"/>
    <property type="match status" value="1"/>
</dbReference>
<feature type="compositionally biased region" description="Basic and acidic residues" evidence="5">
    <location>
        <begin position="1037"/>
        <end position="1052"/>
    </location>
</feature>
<feature type="region of interest" description="Disordered" evidence="5">
    <location>
        <begin position="1037"/>
        <end position="1072"/>
    </location>
</feature>
<dbReference type="GO" id="GO:0005524">
    <property type="term" value="F:ATP binding"/>
    <property type="evidence" value="ECO:0007669"/>
    <property type="project" value="UniProtKB-KW"/>
</dbReference>
<dbReference type="PANTHER" id="PTHR14025:SF20">
    <property type="entry name" value="FANCONI ANEMIA GROUP M PROTEIN"/>
    <property type="match status" value="1"/>
</dbReference>
<dbReference type="InParanoid" id="A0A7M7KCS8"/>